<sequence>IFGDLSVAKEALVHIVTKLIANLFYREGTLSTILPVFSYLPLSVDGSNSLSYNGR</sequence>
<evidence type="ECO:0000313" key="1">
    <source>
        <dbReference type="EnsemblPlants" id="MELO3C013063.2.1"/>
    </source>
</evidence>
<name>A0A9I9D4W7_CUCME</name>
<dbReference type="EnsemblPlants" id="MELO3C013063.2.1">
    <property type="protein sequence ID" value="MELO3C013063.2.1"/>
    <property type="gene ID" value="MELO3C013063.2"/>
</dbReference>
<accession>A0A9I9D4W7</accession>
<reference evidence="1" key="1">
    <citation type="submission" date="2023-03" db="UniProtKB">
        <authorList>
            <consortium name="EnsemblPlants"/>
        </authorList>
    </citation>
    <scope>IDENTIFICATION</scope>
</reference>
<organism evidence="1">
    <name type="scientific">Cucumis melo</name>
    <name type="common">Muskmelon</name>
    <dbReference type="NCBI Taxonomy" id="3656"/>
    <lineage>
        <taxon>Eukaryota</taxon>
        <taxon>Viridiplantae</taxon>
        <taxon>Streptophyta</taxon>
        <taxon>Embryophyta</taxon>
        <taxon>Tracheophyta</taxon>
        <taxon>Spermatophyta</taxon>
        <taxon>Magnoliopsida</taxon>
        <taxon>eudicotyledons</taxon>
        <taxon>Gunneridae</taxon>
        <taxon>Pentapetalae</taxon>
        <taxon>rosids</taxon>
        <taxon>fabids</taxon>
        <taxon>Cucurbitales</taxon>
        <taxon>Cucurbitaceae</taxon>
        <taxon>Benincaseae</taxon>
        <taxon>Cucumis</taxon>
    </lineage>
</organism>
<proteinExistence type="predicted"/>
<dbReference type="Gramene" id="MELO3C013063.2.1">
    <property type="protein sequence ID" value="MELO3C013063.2.1"/>
    <property type="gene ID" value="MELO3C013063.2"/>
</dbReference>
<protein>
    <submittedName>
        <fullName evidence="1">Uncharacterized protein</fullName>
    </submittedName>
</protein>
<dbReference type="AlphaFoldDB" id="A0A9I9D4W7"/>